<dbReference type="Pfam" id="PF00561">
    <property type="entry name" value="Abhydrolase_1"/>
    <property type="match status" value="1"/>
</dbReference>
<dbReference type="GO" id="GO:0016020">
    <property type="term" value="C:membrane"/>
    <property type="evidence" value="ECO:0007669"/>
    <property type="project" value="TreeGrafter"/>
</dbReference>
<dbReference type="GO" id="GO:0016787">
    <property type="term" value="F:hydrolase activity"/>
    <property type="evidence" value="ECO:0007669"/>
    <property type="project" value="UniProtKB-KW"/>
</dbReference>
<evidence type="ECO:0000313" key="2">
    <source>
        <dbReference type="EMBL" id="MBD0417228.1"/>
    </source>
</evidence>
<comment type="caution">
    <text evidence="2">The sequence shown here is derived from an EMBL/GenBank/DDBJ whole genome shotgun (WGS) entry which is preliminary data.</text>
</comment>
<evidence type="ECO:0000259" key="1">
    <source>
        <dbReference type="Pfam" id="PF00561"/>
    </source>
</evidence>
<proteinExistence type="predicted"/>
<name>A0A8J6PMV3_9HYPH</name>
<dbReference type="InterPro" id="IPR000073">
    <property type="entry name" value="AB_hydrolase_1"/>
</dbReference>
<protein>
    <submittedName>
        <fullName evidence="2">Alpha/beta hydrolase</fullName>
    </submittedName>
</protein>
<dbReference type="EMBL" id="JACVVX010000010">
    <property type="protein sequence ID" value="MBD0417228.1"/>
    <property type="molecule type" value="Genomic_DNA"/>
</dbReference>
<dbReference type="PANTHER" id="PTHR43798">
    <property type="entry name" value="MONOACYLGLYCEROL LIPASE"/>
    <property type="match status" value="1"/>
</dbReference>
<dbReference type="PANTHER" id="PTHR43798:SF33">
    <property type="entry name" value="HYDROLASE, PUTATIVE (AFU_ORTHOLOGUE AFUA_2G14860)-RELATED"/>
    <property type="match status" value="1"/>
</dbReference>
<organism evidence="2 3">
    <name type="scientific">Oryzicola mucosus</name>
    <dbReference type="NCBI Taxonomy" id="2767425"/>
    <lineage>
        <taxon>Bacteria</taxon>
        <taxon>Pseudomonadati</taxon>
        <taxon>Pseudomonadota</taxon>
        <taxon>Alphaproteobacteria</taxon>
        <taxon>Hyphomicrobiales</taxon>
        <taxon>Phyllobacteriaceae</taxon>
        <taxon>Oryzicola</taxon>
    </lineage>
</organism>
<dbReference type="InterPro" id="IPR029058">
    <property type="entry name" value="AB_hydrolase_fold"/>
</dbReference>
<sequence>MFDGFRLEQISLPEATLRVRIGGKGKPLLLLHGHPRTHATWHRVAPILAEQYTVVCPDLRGFGQSSKPVDTPDHVGSSKRAKARDCIALMRHFGFDRFCLVGHDRGSYTAFRAAMDHPASVDRLAILDGIPIADALAQCDARFASAWWHWFFFAQAEKPERAILADPTAWYGGSPEKMGEEAYADFSAAIHDPATVHGMIEDYRAGLGIDRQHDEDDRQARRKLACPLLVLWSGRDDLEDLHGDILAIWRRWASNVTGRSIDCGHHMAEEAPEELAAELGAFFQSS</sequence>
<gene>
    <name evidence="2" type="ORF">ICI42_21540</name>
</gene>
<dbReference type="RefSeq" id="WP_188166664.1">
    <property type="nucleotide sequence ID" value="NZ_JACVVX010000010.1"/>
</dbReference>
<reference evidence="2" key="1">
    <citation type="submission" date="2020-09" db="EMBL/GenBank/DDBJ databases">
        <title>Genome seq and assembly of Tianweitania sp.</title>
        <authorList>
            <person name="Chhetri G."/>
        </authorList>
    </citation>
    <scope>NUCLEOTIDE SEQUENCE</scope>
    <source>
        <strain evidence="2">Rool2</strain>
    </source>
</reference>
<feature type="domain" description="AB hydrolase-1" evidence="1">
    <location>
        <begin position="26"/>
        <end position="269"/>
    </location>
</feature>
<keyword evidence="2" id="KW-0378">Hydrolase</keyword>
<keyword evidence="3" id="KW-1185">Reference proteome</keyword>
<dbReference type="AlphaFoldDB" id="A0A8J6PMV3"/>
<dbReference type="PRINTS" id="PR00111">
    <property type="entry name" value="ABHYDROLASE"/>
</dbReference>
<accession>A0A8J6PMV3</accession>
<dbReference type="Proteomes" id="UP000643405">
    <property type="component" value="Unassembled WGS sequence"/>
</dbReference>
<dbReference type="Gene3D" id="3.40.50.1820">
    <property type="entry name" value="alpha/beta hydrolase"/>
    <property type="match status" value="1"/>
</dbReference>
<evidence type="ECO:0000313" key="3">
    <source>
        <dbReference type="Proteomes" id="UP000643405"/>
    </source>
</evidence>
<dbReference type="InterPro" id="IPR050266">
    <property type="entry name" value="AB_hydrolase_sf"/>
</dbReference>
<dbReference type="SUPFAM" id="SSF53474">
    <property type="entry name" value="alpha/beta-Hydrolases"/>
    <property type="match status" value="1"/>
</dbReference>